<dbReference type="EMBL" id="VTPC01056712">
    <property type="protein sequence ID" value="KAF2890197.1"/>
    <property type="molecule type" value="Genomic_DNA"/>
</dbReference>
<evidence type="ECO:0000313" key="2">
    <source>
        <dbReference type="Proteomes" id="UP000801492"/>
    </source>
</evidence>
<gene>
    <name evidence="1" type="ORF">ILUMI_15976</name>
</gene>
<dbReference type="OrthoDB" id="6760883at2759"/>
<protein>
    <submittedName>
        <fullName evidence="1">Uncharacterized protein</fullName>
    </submittedName>
</protein>
<accession>A0A8K0CTS8</accession>
<dbReference type="Pfam" id="PF14223">
    <property type="entry name" value="Retrotran_gag_2"/>
    <property type="match status" value="1"/>
</dbReference>
<dbReference type="Proteomes" id="UP000801492">
    <property type="component" value="Unassembled WGS sequence"/>
</dbReference>
<organism evidence="1 2">
    <name type="scientific">Ignelater luminosus</name>
    <name type="common">Cucubano</name>
    <name type="synonym">Pyrophorus luminosus</name>
    <dbReference type="NCBI Taxonomy" id="2038154"/>
    <lineage>
        <taxon>Eukaryota</taxon>
        <taxon>Metazoa</taxon>
        <taxon>Ecdysozoa</taxon>
        <taxon>Arthropoda</taxon>
        <taxon>Hexapoda</taxon>
        <taxon>Insecta</taxon>
        <taxon>Pterygota</taxon>
        <taxon>Neoptera</taxon>
        <taxon>Endopterygota</taxon>
        <taxon>Coleoptera</taxon>
        <taxon>Polyphaga</taxon>
        <taxon>Elateriformia</taxon>
        <taxon>Elateroidea</taxon>
        <taxon>Elateridae</taxon>
        <taxon>Agrypninae</taxon>
        <taxon>Pyrophorini</taxon>
        <taxon>Ignelater</taxon>
    </lineage>
</organism>
<proteinExistence type="predicted"/>
<evidence type="ECO:0000313" key="1">
    <source>
        <dbReference type="EMBL" id="KAF2890197.1"/>
    </source>
</evidence>
<name>A0A8K0CTS8_IGNLU</name>
<dbReference type="AlphaFoldDB" id="A0A8K0CTS8"/>
<keyword evidence="2" id="KW-1185">Reference proteome</keyword>
<comment type="caution">
    <text evidence="1">The sequence shown here is derived from an EMBL/GenBank/DDBJ whole genome shotgun (WGS) entry which is preliminary data.</text>
</comment>
<sequence length="139" mass="16339">MERMDKSVVIILKGSENWPVWKFRMVIALKAKVLYDVVENPRDENLSKDELSKWIKRDQLAQDLIVAKMNEGPINHILTFDTAHDMWQKLLTVYDKKSGVSVHMVQQKFFNYKYERQGLAAHVLSLEDIRNHLKQLGED</sequence>
<feature type="non-terminal residue" evidence="1">
    <location>
        <position position="139"/>
    </location>
</feature>
<reference evidence="1" key="1">
    <citation type="submission" date="2019-08" db="EMBL/GenBank/DDBJ databases">
        <title>The genome of the North American firefly Photinus pyralis.</title>
        <authorList>
            <consortium name="Photinus pyralis genome working group"/>
            <person name="Fallon T.R."/>
            <person name="Sander Lower S.E."/>
            <person name="Weng J.-K."/>
        </authorList>
    </citation>
    <scope>NUCLEOTIDE SEQUENCE</scope>
    <source>
        <strain evidence="1">TRF0915ILg1</strain>
        <tissue evidence="1">Whole body</tissue>
    </source>
</reference>